<evidence type="ECO:0000313" key="1">
    <source>
        <dbReference type="EMBL" id="KAI3667239.1"/>
    </source>
</evidence>
<name>A0ACB8XIC4_ARCLA</name>
<proteinExistence type="predicted"/>
<sequence length="174" mass="19154">MVVAGREDSRKEEGWGSTDRNSDRSTPLLLCSSSSSQLYPLFQFSARTNFSSQKWDKNGPKSLKPIPVIIRSKSLSFVPSGSSKSVLLRLSNQEAYPAYPQEDYPAPATTIPTLATGPALAYPPSHRPQNKFDRRYSTIANSYNSLEQVNEALAHAGLESSNLILGIKFTKSNE</sequence>
<comment type="caution">
    <text evidence="1">The sequence shown here is derived from an EMBL/GenBank/DDBJ whole genome shotgun (WGS) entry which is preliminary data.</text>
</comment>
<dbReference type="Proteomes" id="UP001055879">
    <property type="component" value="Linkage Group LG17"/>
</dbReference>
<protein>
    <submittedName>
        <fullName evidence="1">Uncharacterized protein</fullName>
    </submittedName>
</protein>
<gene>
    <name evidence="1" type="ORF">L6452_42288</name>
</gene>
<reference evidence="1 2" key="2">
    <citation type="journal article" date="2022" name="Mol. Ecol. Resour.">
        <title>The genomes of chicory, endive, great burdock and yacon provide insights into Asteraceae paleo-polyploidization history and plant inulin production.</title>
        <authorList>
            <person name="Fan W."/>
            <person name="Wang S."/>
            <person name="Wang H."/>
            <person name="Wang A."/>
            <person name="Jiang F."/>
            <person name="Liu H."/>
            <person name="Zhao H."/>
            <person name="Xu D."/>
            <person name="Zhang Y."/>
        </authorList>
    </citation>
    <scope>NUCLEOTIDE SEQUENCE [LARGE SCALE GENOMIC DNA]</scope>
    <source>
        <strain evidence="2">cv. Niubang</strain>
    </source>
</reference>
<keyword evidence="2" id="KW-1185">Reference proteome</keyword>
<accession>A0ACB8XIC4</accession>
<evidence type="ECO:0000313" key="2">
    <source>
        <dbReference type="Proteomes" id="UP001055879"/>
    </source>
</evidence>
<reference evidence="2" key="1">
    <citation type="journal article" date="2022" name="Mol. Ecol. Resour.">
        <title>The genomes of chicory, endive, great burdock and yacon provide insights into Asteraceae palaeo-polyploidization history and plant inulin production.</title>
        <authorList>
            <person name="Fan W."/>
            <person name="Wang S."/>
            <person name="Wang H."/>
            <person name="Wang A."/>
            <person name="Jiang F."/>
            <person name="Liu H."/>
            <person name="Zhao H."/>
            <person name="Xu D."/>
            <person name="Zhang Y."/>
        </authorList>
    </citation>
    <scope>NUCLEOTIDE SEQUENCE [LARGE SCALE GENOMIC DNA]</scope>
    <source>
        <strain evidence="2">cv. Niubang</strain>
    </source>
</reference>
<dbReference type="EMBL" id="CM042063">
    <property type="protein sequence ID" value="KAI3667239.1"/>
    <property type="molecule type" value="Genomic_DNA"/>
</dbReference>
<organism evidence="1 2">
    <name type="scientific">Arctium lappa</name>
    <name type="common">Greater burdock</name>
    <name type="synonym">Lappa major</name>
    <dbReference type="NCBI Taxonomy" id="4217"/>
    <lineage>
        <taxon>Eukaryota</taxon>
        <taxon>Viridiplantae</taxon>
        <taxon>Streptophyta</taxon>
        <taxon>Embryophyta</taxon>
        <taxon>Tracheophyta</taxon>
        <taxon>Spermatophyta</taxon>
        <taxon>Magnoliopsida</taxon>
        <taxon>eudicotyledons</taxon>
        <taxon>Gunneridae</taxon>
        <taxon>Pentapetalae</taxon>
        <taxon>asterids</taxon>
        <taxon>campanulids</taxon>
        <taxon>Asterales</taxon>
        <taxon>Asteraceae</taxon>
        <taxon>Carduoideae</taxon>
        <taxon>Cardueae</taxon>
        <taxon>Arctiinae</taxon>
        <taxon>Arctium</taxon>
    </lineage>
</organism>